<proteinExistence type="inferred from homology"/>
<keyword evidence="4" id="KW-1185">Reference proteome</keyword>
<dbReference type="PANTHER" id="PTHR30332">
    <property type="entry name" value="PROBABLE GENERAL SECRETION PATHWAY PROTEIN D"/>
    <property type="match status" value="1"/>
</dbReference>
<dbReference type="InterPro" id="IPR001775">
    <property type="entry name" value="GspD/PilQ"/>
</dbReference>
<gene>
    <name evidence="3" type="ORF">Epro_0283</name>
</gene>
<evidence type="ECO:0000313" key="3">
    <source>
        <dbReference type="EMBL" id="AKL97662.1"/>
    </source>
</evidence>
<dbReference type="GO" id="GO:0009306">
    <property type="term" value="P:protein secretion"/>
    <property type="evidence" value="ECO:0007669"/>
    <property type="project" value="InterPro"/>
</dbReference>
<evidence type="ECO:0000313" key="4">
    <source>
        <dbReference type="Proteomes" id="UP000035337"/>
    </source>
</evidence>
<evidence type="ECO:0000256" key="1">
    <source>
        <dbReference type="RuleBase" id="RU004003"/>
    </source>
</evidence>
<dbReference type="EMBL" id="CP009498">
    <property type="protein sequence ID" value="AKL97662.1"/>
    <property type="molecule type" value="Genomic_DNA"/>
</dbReference>
<dbReference type="PRINTS" id="PR00811">
    <property type="entry name" value="BCTERIALGSPD"/>
</dbReference>
<name>A0A0G3WIG0_9BACT</name>
<sequence length="231" mass="25158">MKKFLALAILFFSTLGYCEQMVEISVEITEINENKSLELGVKFPDAITAVETSIPSIIESGAWQRVTEFSATLKALEANGAAKVLSKPKLVTKSGTTAKFMVGGEFPVVATAIGTSQIEWKEYGIMMSITPVVKDNKIDIKLETELSRLDYNAPVAGYPSVAKRKASSNLQIKDGETMVLAGLIETTKGNTVEGIPLLCDIPILGALFSYTKHYETKTNVLIFVTTKIIQQ</sequence>
<dbReference type="KEGG" id="epo:Epro_0283"/>
<dbReference type="RefSeq" id="WP_052569907.1">
    <property type="nucleotide sequence ID" value="NZ_CP009498.1"/>
</dbReference>
<reference evidence="3 4" key="1">
    <citation type="submission" date="2014-09" db="EMBL/GenBank/DDBJ databases">
        <title>Complete genome sequence of Endomicrobium proavitum.</title>
        <authorList>
            <person name="Zheng H."/>
        </authorList>
    </citation>
    <scope>NUCLEOTIDE SEQUENCE [LARGE SCALE GENOMIC DNA]</scope>
    <source>
        <strain evidence="3 4">Rsa215</strain>
    </source>
</reference>
<dbReference type="InterPro" id="IPR004846">
    <property type="entry name" value="T2SS/T3SS_dom"/>
</dbReference>
<protein>
    <submittedName>
        <fullName evidence="3">Type II and III secretion system protein</fullName>
    </submittedName>
</protein>
<dbReference type="PANTHER" id="PTHR30332:SF17">
    <property type="entry name" value="TYPE IV PILIATION SYSTEM PROTEIN DR_0774-RELATED"/>
    <property type="match status" value="1"/>
</dbReference>
<comment type="similarity">
    <text evidence="1">Belongs to the bacterial secretin family.</text>
</comment>
<dbReference type="Proteomes" id="UP000035337">
    <property type="component" value="Chromosome"/>
</dbReference>
<feature type="domain" description="Type II/III secretion system secretin-like" evidence="2">
    <location>
        <begin position="75"/>
        <end position="230"/>
    </location>
</feature>
<dbReference type="OrthoDB" id="9775455at2"/>
<accession>A0A0G3WIG0</accession>
<dbReference type="Pfam" id="PF00263">
    <property type="entry name" value="Secretin"/>
    <property type="match status" value="1"/>
</dbReference>
<dbReference type="GO" id="GO:0015627">
    <property type="term" value="C:type II protein secretion system complex"/>
    <property type="evidence" value="ECO:0007669"/>
    <property type="project" value="TreeGrafter"/>
</dbReference>
<dbReference type="AlphaFoldDB" id="A0A0G3WIG0"/>
<dbReference type="STRING" id="1408281.Epro_0283"/>
<evidence type="ECO:0000259" key="2">
    <source>
        <dbReference type="Pfam" id="PF00263"/>
    </source>
</evidence>
<dbReference type="InterPro" id="IPR050810">
    <property type="entry name" value="Bact_Secretion_Sys_Channel"/>
</dbReference>
<organism evidence="3 4">
    <name type="scientific">Endomicrobium proavitum</name>
    <dbReference type="NCBI Taxonomy" id="1408281"/>
    <lineage>
        <taxon>Bacteria</taxon>
        <taxon>Pseudomonadati</taxon>
        <taxon>Elusimicrobiota</taxon>
        <taxon>Endomicrobiia</taxon>
        <taxon>Endomicrobiales</taxon>
        <taxon>Endomicrobiaceae</taxon>
        <taxon>Endomicrobium</taxon>
    </lineage>
</organism>